<dbReference type="EMBL" id="JBHTMB010000241">
    <property type="protein sequence ID" value="MFD1236777.1"/>
    <property type="molecule type" value="Genomic_DNA"/>
</dbReference>
<reference evidence="2" key="1">
    <citation type="journal article" date="2019" name="Int. J. Syst. Evol. Microbiol.">
        <title>The Global Catalogue of Microorganisms (GCM) 10K type strain sequencing project: providing services to taxonomists for standard genome sequencing and annotation.</title>
        <authorList>
            <consortium name="The Broad Institute Genomics Platform"/>
            <consortium name="The Broad Institute Genome Sequencing Center for Infectious Disease"/>
            <person name="Wu L."/>
            <person name="Ma J."/>
        </authorList>
    </citation>
    <scope>NUCLEOTIDE SEQUENCE [LARGE SCALE GENOMIC DNA]</scope>
    <source>
        <strain evidence="2">CCUG 49018</strain>
    </source>
</reference>
<evidence type="ECO:0000313" key="1">
    <source>
        <dbReference type="EMBL" id="MFD1236777.1"/>
    </source>
</evidence>
<accession>A0ABW3VNW6</accession>
<comment type="caution">
    <text evidence="1">The sequence shown here is derived from an EMBL/GenBank/DDBJ whole genome shotgun (WGS) entry which is preliminary data.</text>
</comment>
<organism evidence="1 2">
    <name type="scientific">Pseudonocardia benzenivorans</name>
    <dbReference type="NCBI Taxonomy" id="228005"/>
    <lineage>
        <taxon>Bacteria</taxon>
        <taxon>Bacillati</taxon>
        <taxon>Actinomycetota</taxon>
        <taxon>Actinomycetes</taxon>
        <taxon>Pseudonocardiales</taxon>
        <taxon>Pseudonocardiaceae</taxon>
        <taxon>Pseudonocardia</taxon>
    </lineage>
</organism>
<dbReference type="Proteomes" id="UP001597182">
    <property type="component" value="Unassembled WGS sequence"/>
</dbReference>
<keyword evidence="2" id="KW-1185">Reference proteome</keyword>
<gene>
    <name evidence="1" type="ORF">ACFQ34_26115</name>
</gene>
<proteinExistence type="predicted"/>
<dbReference type="RefSeq" id="WP_346089747.1">
    <property type="nucleotide sequence ID" value="NZ_BAABKS010000002.1"/>
</dbReference>
<protein>
    <submittedName>
        <fullName evidence="1">Uncharacterized protein</fullName>
    </submittedName>
</protein>
<evidence type="ECO:0000313" key="2">
    <source>
        <dbReference type="Proteomes" id="UP001597182"/>
    </source>
</evidence>
<name>A0ABW3VNW6_9PSEU</name>
<sequence length="191" mass="20232">MRIGIAHHFGWAVAVAASDDHRVADRRRIELVEPGTPVAPVHHDGAGLDDAALAEMLAVVRASAARATARALDAIAAALDEPVVSLSLRAWPAGFPTDLATVRRAPYESRADSVMYLQVLDAAARDRGWAVHLFDAKDAQPRAAALLGDRAHDVLHGPRATLGPPWTNDHRLALAATVLAAHQGDAGDLRP</sequence>